<evidence type="ECO:0000313" key="3">
    <source>
        <dbReference type="Proteomes" id="UP001482620"/>
    </source>
</evidence>
<dbReference type="InterPro" id="IPR017438">
    <property type="entry name" value="ATP-NAD_kinase_N"/>
</dbReference>
<name>A0ABV0V117_9TELE</name>
<dbReference type="EMBL" id="JAHRIQ010088397">
    <property type="protein sequence ID" value="MEQ2250093.1"/>
    <property type="molecule type" value="Genomic_DNA"/>
</dbReference>
<dbReference type="Pfam" id="PF00781">
    <property type="entry name" value="DAGK_cat"/>
    <property type="match status" value="1"/>
</dbReference>
<evidence type="ECO:0000259" key="1">
    <source>
        <dbReference type="PROSITE" id="PS50146"/>
    </source>
</evidence>
<dbReference type="PANTHER" id="PTHR12358">
    <property type="entry name" value="SPHINGOSINE KINASE"/>
    <property type="match status" value="1"/>
</dbReference>
<dbReference type="InterPro" id="IPR001206">
    <property type="entry name" value="Diacylglycerol_kinase_cat_dom"/>
</dbReference>
<protein>
    <recommendedName>
        <fullName evidence="1">DAGKc domain-containing protein</fullName>
    </recommendedName>
</protein>
<accession>A0ABV0V117</accession>
<dbReference type="InterPro" id="IPR016064">
    <property type="entry name" value="NAD/diacylglycerol_kinase_sf"/>
</dbReference>
<dbReference type="PANTHER" id="PTHR12358:SF25">
    <property type="entry name" value="CERAMIDE KINASE"/>
    <property type="match status" value="1"/>
</dbReference>
<feature type="non-terminal residue" evidence="2">
    <location>
        <position position="1"/>
    </location>
</feature>
<feature type="non-terminal residue" evidence="2">
    <location>
        <position position="69"/>
    </location>
</feature>
<sequence>SNISAHRPKNLLVYINPYGGKRRGKHIYEQKVAPVFRRAGIFTNVIVTEHANHARDHLKTEANLDDYDG</sequence>
<comment type="caution">
    <text evidence="2">The sequence shown here is derived from an EMBL/GenBank/DDBJ whole genome shotgun (WGS) entry which is preliminary data.</text>
</comment>
<dbReference type="Gene3D" id="3.40.50.10330">
    <property type="entry name" value="Probable inorganic polyphosphate/atp-NAD kinase, domain 1"/>
    <property type="match status" value="1"/>
</dbReference>
<proteinExistence type="predicted"/>
<keyword evidence="3" id="KW-1185">Reference proteome</keyword>
<evidence type="ECO:0000313" key="2">
    <source>
        <dbReference type="EMBL" id="MEQ2250093.1"/>
    </source>
</evidence>
<dbReference type="Proteomes" id="UP001482620">
    <property type="component" value="Unassembled WGS sequence"/>
</dbReference>
<dbReference type="PROSITE" id="PS50146">
    <property type="entry name" value="DAGK"/>
    <property type="match status" value="1"/>
</dbReference>
<gene>
    <name evidence="2" type="ORF">ILYODFUR_036295</name>
</gene>
<dbReference type="InterPro" id="IPR050187">
    <property type="entry name" value="Lipid_Phosphate_FormReg"/>
</dbReference>
<dbReference type="SUPFAM" id="SSF111331">
    <property type="entry name" value="NAD kinase/diacylglycerol kinase-like"/>
    <property type="match status" value="1"/>
</dbReference>
<reference evidence="2 3" key="1">
    <citation type="submission" date="2021-06" db="EMBL/GenBank/DDBJ databases">
        <authorList>
            <person name="Palmer J.M."/>
        </authorList>
    </citation>
    <scope>NUCLEOTIDE SEQUENCE [LARGE SCALE GENOMIC DNA]</scope>
    <source>
        <strain evidence="3">if_2019</strain>
        <tissue evidence="2">Muscle</tissue>
    </source>
</reference>
<organism evidence="2 3">
    <name type="scientific">Ilyodon furcidens</name>
    <name type="common">goldbreast splitfin</name>
    <dbReference type="NCBI Taxonomy" id="33524"/>
    <lineage>
        <taxon>Eukaryota</taxon>
        <taxon>Metazoa</taxon>
        <taxon>Chordata</taxon>
        <taxon>Craniata</taxon>
        <taxon>Vertebrata</taxon>
        <taxon>Euteleostomi</taxon>
        <taxon>Actinopterygii</taxon>
        <taxon>Neopterygii</taxon>
        <taxon>Teleostei</taxon>
        <taxon>Neoteleostei</taxon>
        <taxon>Acanthomorphata</taxon>
        <taxon>Ovalentaria</taxon>
        <taxon>Atherinomorphae</taxon>
        <taxon>Cyprinodontiformes</taxon>
        <taxon>Goodeidae</taxon>
        <taxon>Ilyodon</taxon>
    </lineage>
</organism>
<feature type="domain" description="DAGKc" evidence="1">
    <location>
        <begin position="6"/>
        <end position="69"/>
    </location>
</feature>